<dbReference type="Gene3D" id="2.40.330.10">
    <property type="entry name" value="DNA-binding pseudobarrel domain"/>
    <property type="match status" value="1"/>
</dbReference>
<evidence type="ECO:0000256" key="3">
    <source>
        <dbReference type="ARBA" id="ARBA00023125"/>
    </source>
</evidence>
<feature type="compositionally biased region" description="Acidic residues" evidence="6">
    <location>
        <begin position="99"/>
        <end position="135"/>
    </location>
</feature>
<keyword evidence="2" id="KW-0805">Transcription regulation</keyword>
<name>A0A8X8YB57_SALSN</name>
<keyword evidence="4" id="KW-0804">Transcription</keyword>
<feature type="region of interest" description="Disordered" evidence="6">
    <location>
        <begin position="89"/>
        <end position="145"/>
    </location>
</feature>
<evidence type="ECO:0000256" key="5">
    <source>
        <dbReference type="ARBA" id="ARBA00023242"/>
    </source>
</evidence>
<comment type="caution">
    <text evidence="7">The sequence shown here is derived from an EMBL/GenBank/DDBJ whole genome shotgun (WGS) entry which is preliminary data.</text>
</comment>
<dbReference type="GO" id="GO:0005634">
    <property type="term" value="C:nucleus"/>
    <property type="evidence" value="ECO:0007669"/>
    <property type="project" value="UniProtKB-SubCell"/>
</dbReference>
<evidence type="ECO:0000313" key="7">
    <source>
        <dbReference type="EMBL" id="KAG6426800.1"/>
    </source>
</evidence>
<reference evidence="7" key="2">
    <citation type="submission" date="2020-08" db="EMBL/GenBank/DDBJ databases">
        <title>Plant Genome Project.</title>
        <authorList>
            <person name="Zhang R.-G."/>
        </authorList>
    </citation>
    <scope>NUCLEOTIDE SEQUENCE</scope>
    <source>
        <strain evidence="7">Huo1</strain>
        <tissue evidence="7">Leaf</tissue>
    </source>
</reference>
<dbReference type="Proteomes" id="UP000298416">
    <property type="component" value="Unassembled WGS sequence"/>
</dbReference>
<dbReference type="GO" id="GO:0003677">
    <property type="term" value="F:DNA binding"/>
    <property type="evidence" value="ECO:0007669"/>
    <property type="project" value="UniProtKB-KW"/>
</dbReference>
<keyword evidence="5" id="KW-0539">Nucleus</keyword>
<keyword evidence="3" id="KW-0238">DNA-binding</keyword>
<evidence type="ECO:0000256" key="2">
    <source>
        <dbReference type="ARBA" id="ARBA00023015"/>
    </source>
</evidence>
<keyword evidence="8" id="KW-1185">Reference proteome</keyword>
<comment type="subcellular location">
    <subcellularLocation>
        <location evidence="1">Nucleus</location>
    </subcellularLocation>
</comment>
<evidence type="ECO:0000256" key="1">
    <source>
        <dbReference type="ARBA" id="ARBA00004123"/>
    </source>
</evidence>
<accession>A0A8X8YB57</accession>
<evidence type="ECO:0000313" key="8">
    <source>
        <dbReference type="Proteomes" id="UP000298416"/>
    </source>
</evidence>
<dbReference type="AlphaFoldDB" id="A0A8X8YB57"/>
<dbReference type="InterPro" id="IPR015300">
    <property type="entry name" value="DNA-bd_pseudobarrel_sf"/>
</dbReference>
<evidence type="ECO:0000256" key="4">
    <source>
        <dbReference type="ARBA" id="ARBA00023163"/>
    </source>
</evidence>
<gene>
    <name evidence="7" type="ORF">SASPL_111034</name>
</gene>
<protein>
    <recommendedName>
        <fullName evidence="9">TF-B3 domain-containing protein</fullName>
    </recommendedName>
</protein>
<reference evidence="7" key="1">
    <citation type="submission" date="2018-01" db="EMBL/GenBank/DDBJ databases">
        <authorList>
            <person name="Mao J.F."/>
        </authorList>
    </citation>
    <scope>NUCLEOTIDE SEQUENCE</scope>
    <source>
        <strain evidence="7">Huo1</strain>
        <tissue evidence="7">Leaf</tissue>
    </source>
</reference>
<proteinExistence type="predicted"/>
<sequence>MGDNGAMDYFRLSSFMKKFSEDHSLNELAIHGADLPFHCRLVMPRRRSWPIRLLKIASGCHFHAGWSNFRIINDIVHDDVLTFTMVDAGNADSDHSDTSDVDTSDDYEPSETEVDSSDDDDDDYAPDQGVVEDDGCPTFTVTLER</sequence>
<dbReference type="EMBL" id="PNBA02000004">
    <property type="protein sequence ID" value="KAG6426800.1"/>
    <property type="molecule type" value="Genomic_DNA"/>
</dbReference>
<dbReference type="SUPFAM" id="SSF101936">
    <property type="entry name" value="DNA-binding pseudobarrel domain"/>
    <property type="match status" value="1"/>
</dbReference>
<evidence type="ECO:0008006" key="9">
    <source>
        <dbReference type="Google" id="ProtNLM"/>
    </source>
</evidence>
<organism evidence="7">
    <name type="scientific">Salvia splendens</name>
    <name type="common">Scarlet sage</name>
    <dbReference type="NCBI Taxonomy" id="180675"/>
    <lineage>
        <taxon>Eukaryota</taxon>
        <taxon>Viridiplantae</taxon>
        <taxon>Streptophyta</taxon>
        <taxon>Embryophyta</taxon>
        <taxon>Tracheophyta</taxon>
        <taxon>Spermatophyta</taxon>
        <taxon>Magnoliopsida</taxon>
        <taxon>eudicotyledons</taxon>
        <taxon>Gunneridae</taxon>
        <taxon>Pentapetalae</taxon>
        <taxon>asterids</taxon>
        <taxon>lamiids</taxon>
        <taxon>Lamiales</taxon>
        <taxon>Lamiaceae</taxon>
        <taxon>Nepetoideae</taxon>
        <taxon>Mentheae</taxon>
        <taxon>Salviinae</taxon>
        <taxon>Salvia</taxon>
        <taxon>Salvia subgen. Calosphace</taxon>
        <taxon>core Calosphace</taxon>
    </lineage>
</organism>
<evidence type="ECO:0000256" key="6">
    <source>
        <dbReference type="SAM" id="MobiDB-lite"/>
    </source>
</evidence>